<dbReference type="AlphaFoldDB" id="A0A3N1V1X4"/>
<dbReference type="Gene3D" id="3.40.50.10610">
    <property type="entry name" value="ABC-type transport auxiliary lipoprotein component"/>
    <property type="match status" value="1"/>
</dbReference>
<organism evidence="3 4">
    <name type="scientific">Desulfosoma caldarium</name>
    <dbReference type="NCBI Taxonomy" id="610254"/>
    <lineage>
        <taxon>Bacteria</taxon>
        <taxon>Pseudomonadati</taxon>
        <taxon>Thermodesulfobacteriota</taxon>
        <taxon>Syntrophobacteria</taxon>
        <taxon>Syntrophobacterales</taxon>
        <taxon>Syntrophobacteraceae</taxon>
        <taxon>Desulfosoma</taxon>
    </lineage>
</organism>
<dbReference type="Pfam" id="PF03886">
    <property type="entry name" value="ABC_trans_aux"/>
    <property type="match status" value="1"/>
</dbReference>
<reference evidence="3 4" key="1">
    <citation type="submission" date="2018-11" db="EMBL/GenBank/DDBJ databases">
        <title>Genomic Encyclopedia of Type Strains, Phase IV (KMG-IV): sequencing the most valuable type-strain genomes for metagenomic binning, comparative biology and taxonomic classification.</title>
        <authorList>
            <person name="Goeker M."/>
        </authorList>
    </citation>
    <scope>NUCLEOTIDE SEQUENCE [LARGE SCALE GENOMIC DNA]</scope>
    <source>
        <strain evidence="3 4">DSM 22027</strain>
    </source>
</reference>
<proteinExistence type="predicted"/>
<dbReference type="InterPro" id="IPR005586">
    <property type="entry name" value="ABC_trans_aux"/>
</dbReference>
<protein>
    <submittedName>
        <fullName evidence="3">Putative lipoprotein YmbA</fullName>
    </submittedName>
</protein>
<evidence type="ECO:0000313" key="4">
    <source>
        <dbReference type="Proteomes" id="UP000276223"/>
    </source>
</evidence>
<evidence type="ECO:0000259" key="2">
    <source>
        <dbReference type="Pfam" id="PF03886"/>
    </source>
</evidence>
<dbReference type="SUPFAM" id="SSF159594">
    <property type="entry name" value="XCC0632-like"/>
    <property type="match status" value="1"/>
</dbReference>
<evidence type="ECO:0000313" key="3">
    <source>
        <dbReference type="EMBL" id="ROQ93506.1"/>
    </source>
</evidence>
<feature type="domain" description="ABC-type transport auxiliary lipoprotein component" evidence="2">
    <location>
        <begin position="65"/>
        <end position="195"/>
    </location>
</feature>
<name>A0A3N1V1X4_9BACT</name>
<keyword evidence="1" id="KW-0732">Signal</keyword>
<keyword evidence="4" id="KW-1185">Reference proteome</keyword>
<dbReference type="PROSITE" id="PS51257">
    <property type="entry name" value="PROKAR_LIPOPROTEIN"/>
    <property type="match status" value="1"/>
</dbReference>
<evidence type="ECO:0000256" key="1">
    <source>
        <dbReference type="SAM" id="SignalP"/>
    </source>
</evidence>
<feature type="signal peptide" evidence="1">
    <location>
        <begin position="1"/>
        <end position="18"/>
    </location>
</feature>
<dbReference type="EMBL" id="RJVA01000011">
    <property type="protein sequence ID" value="ROQ93506.1"/>
    <property type="molecule type" value="Genomic_DNA"/>
</dbReference>
<sequence>MKMKFFFGLLVMMAFAAAGCGALLPTATPPVYYQVQAPDASSWGCASSKPEPLRVWALDGAAPYDRNELVLVTGDHALQLSSRYRWISTPGEMLGQAIVETASQVRAFSVVNVPGSPGFLPELHLGGRIREFNFQLSPGRAEAVLDVRIIVWREANPKKLVFQKTYRATETVVQETSPEELTRAMNRVVARWMQELMNDLCQASFDTAS</sequence>
<keyword evidence="3" id="KW-0449">Lipoprotein</keyword>
<gene>
    <name evidence="3" type="ORF">EDC27_1528</name>
</gene>
<accession>A0A3N1V1X4</accession>
<comment type="caution">
    <text evidence="3">The sequence shown here is derived from an EMBL/GenBank/DDBJ whole genome shotgun (WGS) entry which is preliminary data.</text>
</comment>
<dbReference type="Proteomes" id="UP000276223">
    <property type="component" value="Unassembled WGS sequence"/>
</dbReference>
<feature type="chain" id="PRO_5018157761" evidence="1">
    <location>
        <begin position="19"/>
        <end position="209"/>
    </location>
</feature>
<dbReference type="RefSeq" id="WP_170161681.1">
    <property type="nucleotide sequence ID" value="NZ_RJVA01000011.1"/>
</dbReference>